<evidence type="ECO:0000256" key="13">
    <source>
        <dbReference type="SAM" id="MobiDB-lite"/>
    </source>
</evidence>
<dbReference type="Proteomes" id="UP001054857">
    <property type="component" value="Unassembled WGS sequence"/>
</dbReference>
<dbReference type="SUPFAM" id="SSF53098">
    <property type="entry name" value="Ribonuclease H-like"/>
    <property type="match status" value="1"/>
</dbReference>
<dbReference type="Gene3D" id="1.10.287.690">
    <property type="entry name" value="Helix hairpin bin"/>
    <property type="match status" value="1"/>
</dbReference>
<evidence type="ECO:0000256" key="12">
    <source>
        <dbReference type="RuleBase" id="RU000442"/>
    </source>
</evidence>
<comment type="subcellular location">
    <subcellularLocation>
        <location evidence="1">Nucleus</location>
    </subcellularLocation>
</comment>
<organism evidence="15 16">
    <name type="scientific">Astrephomene gubernaculifera</name>
    <dbReference type="NCBI Taxonomy" id="47775"/>
    <lineage>
        <taxon>Eukaryota</taxon>
        <taxon>Viridiplantae</taxon>
        <taxon>Chlorophyta</taxon>
        <taxon>core chlorophytes</taxon>
        <taxon>Chlorophyceae</taxon>
        <taxon>CS clade</taxon>
        <taxon>Chlamydomonadales</taxon>
        <taxon>Astrephomenaceae</taxon>
        <taxon>Astrephomene</taxon>
    </lineage>
</organism>
<name>A0AAD3DHB5_9CHLO</name>
<dbReference type="InterPro" id="IPR045846">
    <property type="entry name" value="POLBc_alpha"/>
</dbReference>
<keyword evidence="10 12" id="KW-0238">DNA-binding</keyword>
<dbReference type="Gene3D" id="3.90.1600.10">
    <property type="entry name" value="Palm domain of DNA polymerase"/>
    <property type="match status" value="1"/>
</dbReference>
<gene>
    <name evidence="15" type="ORF">Agub_g2585</name>
</gene>
<evidence type="ECO:0000256" key="2">
    <source>
        <dbReference type="ARBA" id="ARBA00005755"/>
    </source>
</evidence>
<dbReference type="NCBIfam" id="TIGR00592">
    <property type="entry name" value="pol2"/>
    <property type="match status" value="1"/>
</dbReference>
<dbReference type="InterPro" id="IPR036397">
    <property type="entry name" value="RNaseH_sf"/>
</dbReference>
<evidence type="ECO:0000256" key="11">
    <source>
        <dbReference type="ARBA" id="ARBA00023242"/>
    </source>
</evidence>
<dbReference type="GO" id="GO:0005658">
    <property type="term" value="C:alpha DNA polymerase:primase complex"/>
    <property type="evidence" value="ECO:0007669"/>
    <property type="project" value="TreeGrafter"/>
</dbReference>
<dbReference type="Gene3D" id="3.30.420.10">
    <property type="entry name" value="Ribonuclease H-like superfamily/Ribonuclease H"/>
    <property type="match status" value="1"/>
</dbReference>
<dbReference type="PRINTS" id="PR00106">
    <property type="entry name" value="DNAPOLB"/>
</dbReference>
<evidence type="ECO:0000256" key="3">
    <source>
        <dbReference type="ARBA" id="ARBA00022679"/>
    </source>
</evidence>
<dbReference type="Pfam" id="PF00136">
    <property type="entry name" value="DNA_pol_B"/>
    <property type="match status" value="1"/>
</dbReference>
<evidence type="ECO:0000256" key="9">
    <source>
        <dbReference type="ARBA" id="ARBA00022932"/>
    </source>
</evidence>
<evidence type="ECO:0000313" key="15">
    <source>
        <dbReference type="EMBL" id="GFR41815.1"/>
    </source>
</evidence>
<sequence length="632" mass="67884">WFASAEGVLKLLRHGESDAWLALGLMFHLSVLPLTKQLSALSGQLWSRTLAGQRAQRIEMLLLHEFHGRKYLLPDKQSYKDKQRRQQAEADAEDLDMGGGDEEGGGEEGGRGGKKGKGAAAAKSNGPKYSGGLVLEPKKGLYDKIVIILDFNSLYPSIIQEYNICFTTVQRPKDGSLPPLPDPATAANGLAPLPAVLQALVQRRKQVKQAMSSERNPLTRQQLQIRQQAIKLTANSMYGCLGFGASRFYAQPLAELITAQGRAILGSTVELVQGSIGAEVIYGDTDSIMVATRSDSVEEARALGARIKREVNKRYKLLEIELDGVFRSILLLKKKKYAAMKLEPDGGGKLVEVMEQKGLDIVRRDWCPLSKDVGNFALSAVLSGRGREEVVADIHTHLRQVAERVRAGQIPLGKFIITKQLTKRPEDYPDARNQPHVQVALRRRAAGKRDGVLPGETVPYIICVERTPPPAAAAGADAEGAAAAAPSSGAASGSLAERARHPEELRENAGLAVDVEYYLTQQIHPVVSRLVSPLEGTDAAHIADCLGLDPARYRGAAGGGGGGGEEEESSLLLGASGGTLMDEEDNFRSCSPLLLLSPNGSSFPLRGVAEVLRGALMPDQLLTPPDALGDEG</sequence>
<feature type="compositionally biased region" description="Basic and acidic residues" evidence="13">
    <location>
        <begin position="77"/>
        <end position="88"/>
    </location>
</feature>
<dbReference type="PROSITE" id="PS00116">
    <property type="entry name" value="DNA_POLYMERASE_B"/>
    <property type="match status" value="1"/>
</dbReference>
<dbReference type="EMBL" id="BMAR01000002">
    <property type="protein sequence ID" value="GFR41815.1"/>
    <property type="molecule type" value="Genomic_DNA"/>
</dbReference>
<dbReference type="PANTHER" id="PTHR45861">
    <property type="entry name" value="DNA POLYMERASE ALPHA CATALYTIC SUBUNIT"/>
    <property type="match status" value="1"/>
</dbReference>
<dbReference type="InterPro" id="IPR042087">
    <property type="entry name" value="DNA_pol_B_thumb"/>
</dbReference>
<dbReference type="EC" id="2.7.7.7" evidence="12"/>
<dbReference type="PANTHER" id="PTHR45861:SF1">
    <property type="entry name" value="DNA POLYMERASE ALPHA CATALYTIC SUBUNIT"/>
    <property type="match status" value="1"/>
</dbReference>
<dbReference type="CDD" id="cd05532">
    <property type="entry name" value="POLBc_alpha"/>
    <property type="match status" value="1"/>
</dbReference>
<dbReference type="InterPro" id="IPR012337">
    <property type="entry name" value="RNaseH-like_sf"/>
</dbReference>
<dbReference type="Gene3D" id="1.10.132.60">
    <property type="entry name" value="DNA polymerase family B, C-terminal domain"/>
    <property type="match status" value="1"/>
</dbReference>
<dbReference type="InterPro" id="IPR006134">
    <property type="entry name" value="DNA-dir_DNA_pol_B_multi_dom"/>
</dbReference>
<comment type="similarity">
    <text evidence="2 12">Belongs to the DNA polymerase type-B family.</text>
</comment>
<dbReference type="GO" id="GO:0003697">
    <property type="term" value="F:single-stranded DNA binding"/>
    <property type="evidence" value="ECO:0007669"/>
    <property type="project" value="TreeGrafter"/>
</dbReference>
<evidence type="ECO:0000256" key="7">
    <source>
        <dbReference type="ARBA" id="ARBA00022771"/>
    </source>
</evidence>
<comment type="catalytic activity">
    <reaction evidence="12">
        <text>DNA(n) + a 2'-deoxyribonucleoside 5'-triphosphate = DNA(n+1) + diphosphate</text>
        <dbReference type="Rhea" id="RHEA:22508"/>
        <dbReference type="Rhea" id="RHEA-COMP:17339"/>
        <dbReference type="Rhea" id="RHEA-COMP:17340"/>
        <dbReference type="ChEBI" id="CHEBI:33019"/>
        <dbReference type="ChEBI" id="CHEBI:61560"/>
        <dbReference type="ChEBI" id="CHEBI:173112"/>
        <dbReference type="EC" id="2.7.7.7"/>
    </reaction>
</comment>
<dbReference type="SUPFAM" id="SSF56672">
    <property type="entry name" value="DNA/RNA polymerases"/>
    <property type="match status" value="1"/>
</dbReference>
<keyword evidence="8" id="KW-0862">Zinc</keyword>
<feature type="compositionally biased region" description="Acidic residues" evidence="13">
    <location>
        <begin position="90"/>
        <end position="106"/>
    </location>
</feature>
<feature type="region of interest" description="Disordered" evidence="13">
    <location>
        <begin position="77"/>
        <end position="128"/>
    </location>
</feature>
<evidence type="ECO:0000256" key="8">
    <source>
        <dbReference type="ARBA" id="ARBA00022833"/>
    </source>
</evidence>
<dbReference type="FunFam" id="3.90.1600.10:FF:000047">
    <property type="entry name" value="DNA polymerase alpha subunit one"/>
    <property type="match status" value="1"/>
</dbReference>
<dbReference type="GO" id="GO:0003887">
    <property type="term" value="F:DNA-directed DNA polymerase activity"/>
    <property type="evidence" value="ECO:0007669"/>
    <property type="project" value="UniProtKB-KW"/>
</dbReference>
<evidence type="ECO:0000256" key="1">
    <source>
        <dbReference type="ARBA" id="ARBA00004123"/>
    </source>
</evidence>
<protein>
    <recommendedName>
        <fullName evidence="12">DNA polymerase</fullName>
        <ecNumber evidence="12">2.7.7.7</ecNumber>
    </recommendedName>
</protein>
<dbReference type="InterPro" id="IPR017964">
    <property type="entry name" value="DNA-dir_DNA_pol_B_CS"/>
</dbReference>
<dbReference type="GO" id="GO:0006273">
    <property type="term" value="P:lagging strand elongation"/>
    <property type="evidence" value="ECO:0007669"/>
    <property type="project" value="TreeGrafter"/>
</dbReference>
<keyword evidence="3 12" id="KW-0808">Transferase</keyword>
<dbReference type="GO" id="GO:0000166">
    <property type="term" value="F:nucleotide binding"/>
    <property type="evidence" value="ECO:0007669"/>
    <property type="project" value="InterPro"/>
</dbReference>
<dbReference type="InterPro" id="IPR043502">
    <property type="entry name" value="DNA/RNA_pol_sf"/>
</dbReference>
<dbReference type="InterPro" id="IPR023211">
    <property type="entry name" value="DNA_pol_palm_dom_sf"/>
</dbReference>
<feature type="non-terminal residue" evidence="15">
    <location>
        <position position="1"/>
    </location>
</feature>
<evidence type="ECO:0000256" key="4">
    <source>
        <dbReference type="ARBA" id="ARBA00022695"/>
    </source>
</evidence>
<dbReference type="AlphaFoldDB" id="A0AAD3DHB5"/>
<dbReference type="SMART" id="SM00486">
    <property type="entry name" value="POLBc"/>
    <property type="match status" value="1"/>
</dbReference>
<dbReference type="InterPro" id="IPR006172">
    <property type="entry name" value="DNA-dir_DNA_pol_B"/>
</dbReference>
<evidence type="ECO:0000313" key="16">
    <source>
        <dbReference type="Proteomes" id="UP001054857"/>
    </source>
</evidence>
<evidence type="ECO:0000256" key="5">
    <source>
        <dbReference type="ARBA" id="ARBA00022705"/>
    </source>
</evidence>
<evidence type="ECO:0000259" key="14">
    <source>
        <dbReference type="Pfam" id="PF00136"/>
    </source>
</evidence>
<accession>A0AAD3DHB5</accession>
<dbReference type="FunFam" id="1.10.132.60:FF:000004">
    <property type="entry name" value="DNA polymerase"/>
    <property type="match status" value="1"/>
</dbReference>
<keyword evidence="9 12" id="KW-0239">DNA-directed DNA polymerase</keyword>
<keyword evidence="7" id="KW-0863">Zinc-finger</keyword>
<evidence type="ECO:0000256" key="10">
    <source>
        <dbReference type="ARBA" id="ARBA00023125"/>
    </source>
</evidence>
<feature type="domain" description="DNA-directed DNA polymerase family B multifunctional" evidence="14">
    <location>
        <begin position="46"/>
        <end position="533"/>
    </location>
</feature>
<comment type="caution">
    <text evidence="15">The sequence shown here is derived from an EMBL/GenBank/DDBJ whole genome shotgun (WGS) entry which is preliminary data.</text>
</comment>
<evidence type="ECO:0000256" key="6">
    <source>
        <dbReference type="ARBA" id="ARBA00022723"/>
    </source>
</evidence>
<keyword evidence="11" id="KW-0539">Nucleus</keyword>
<proteinExistence type="inferred from homology"/>
<dbReference type="GO" id="GO:1902975">
    <property type="term" value="P:mitotic DNA replication initiation"/>
    <property type="evidence" value="ECO:0007669"/>
    <property type="project" value="InterPro"/>
</dbReference>
<keyword evidence="5 12" id="KW-0235">DNA replication</keyword>
<reference evidence="15 16" key="1">
    <citation type="journal article" date="2021" name="Sci. Rep.">
        <title>Genome sequencing of the multicellular alga Astrephomene provides insights into convergent evolution of germ-soma differentiation.</title>
        <authorList>
            <person name="Yamashita S."/>
            <person name="Yamamoto K."/>
            <person name="Matsuzaki R."/>
            <person name="Suzuki S."/>
            <person name="Yamaguchi H."/>
            <person name="Hirooka S."/>
            <person name="Minakuchi Y."/>
            <person name="Miyagishima S."/>
            <person name="Kawachi M."/>
            <person name="Toyoda A."/>
            <person name="Nozaki H."/>
        </authorList>
    </citation>
    <scope>NUCLEOTIDE SEQUENCE [LARGE SCALE GENOMIC DNA]</scope>
    <source>
        <strain evidence="15 16">NIES-4017</strain>
    </source>
</reference>
<keyword evidence="6" id="KW-0479">Metal-binding</keyword>
<dbReference type="GO" id="GO:0006272">
    <property type="term" value="P:leading strand elongation"/>
    <property type="evidence" value="ECO:0007669"/>
    <property type="project" value="TreeGrafter"/>
</dbReference>
<keyword evidence="16" id="KW-1185">Reference proteome</keyword>
<feature type="non-terminal residue" evidence="15">
    <location>
        <position position="632"/>
    </location>
</feature>
<keyword evidence="4 12" id="KW-0548">Nucleotidyltransferase</keyword>
<dbReference type="GO" id="GO:0008270">
    <property type="term" value="F:zinc ion binding"/>
    <property type="evidence" value="ECO:0007669"/>
    <property type="project" value="UniProtKB-KW"/>
</dbReference>
<dbReference type="GO" id="GO:0003688">
    <property type="term" value="F:DNA replication origin binding"/>
    <property type="evidence" value="ECO:0007669"/>
    <property type="project" value="TreeGrafter"/>
</dbReference>
<dbReference type="GO" id="GO:0003682">
    <property type="term" value="F:chromatin binding"/>
    <property type="evidence" value="ECO:0007669"/>
    <property type="project" value="TreeGrafter"/>
</dbReference>